<dbReference type="InterPro" id="IPR013324">
    <property type="entry name" value="RNA_pol_sigma_r3/r4-like"/>
</dbReference>
<dbReference type="InterPro" id="IPR007627">
    <property type="entry name" value="RNA_pol_sigma70_r2"/>
</dbReference>
<dbReference type="SUPFAM" id="SSF88659">
    <property type="entry name" value="Sigma3 and sigma4 domains of RNA polymerase sigma factors"/>
    <property type="match status" value="1"/>
</dbReference>
<comment type="similarity">
    <text evidence="1">Belongs to the sigma-70 factor family. ECF subfamily.</text>
</comment>
<name>A0ABS9MD29_9FIRM</name>
<dbReference type="Gene3D" id="1.10.1740.10">
    <property type="match status" value="1"/>
</dbReference>
<keyword evidence="4" id="KW-0804">Transcription</keyword>
<evidence type="ECO:0000256" key="4">
    <source>
        <dbReference type="ARBA" id="ARBA00023163"/>
    </source>
</evidence>
<dbReference type="PANTHER" id="PTHR43133:SF60">
    <property type="entry name" value="RNA POLYMERASE SIGMA FACTOR SIGV"/>
    <property type="match status" value="1"/>
</dbReference>
<dbReference type="EMBL" id="JAKNJB010000041">
    <property type="protein sequence ID" value="MCG4528707.1"/>
    <property type="molecule type" value="Genomic_DNA"/>
</dbReference>
<feature type="domain" description="RNA polymerase sigma-70 region 2" evidence="5">
    <location>
        <begin position="20"/>
        <end position="89"/>
    </location>
</feature>
<dbReference type="InterPro" id="IPR013249">
    <property type="entry name" value="RNA_pol_sigma70_r4_t2"/>
</dbReference>
<organism evidence="7 8">
    <name type="scientific">Intestinimonas massiliensis</name>
    <name type="common">ex Afouda et al. 2020</name>
    <dbReference type="NCBI Taxonomy" id="1673721"/>
    <lineage>
        <taxon>Bacteria</taxon>
        <taxon>Bacillati</taxon>
        <taxon>Bacillota</taxon>
        <taxon>Clostridia</taxon>
        <taxon>Eubacteriales</taxon>
        <taxon>Intestinimonas</taxon>
    </lineage>
</organism>
<dbReference type="InterPro" id="IPR014284">
    <property type="entry name" value="RNA_pol_sigma-70_dom"/>
</dbReference>
<evidence type="ECO:0000256" key="1">
    <source>
        <dbReference type="ARBA" id="ARBA00010641"/>
    </source>
</evidence>
<gene>
    <name evidence="7" type="ORF">L0P79_16815</name>
</gene>
<dbReference type="InterPro" id="IPR039425">
    <property type="entry name" value="RNA_pol_sigma-70-like"/>
</dbReference>
<accession>A0ABS9MD29</accession>
<dbReference type="NCBIfam" id="TIGR02937">
    <property type="entry name" value="sigma70-ECF"/>
    <property type="match status" value="1"/>
</dbReference>
<evidence type="ECO:0000259" key="6">
    <source>
        <dbReference type="Pfam" id="PF08281"/>
    </source>
</evidence>
<sequence length="180" mass="20606">MPPGLTALELETDRALLQQIYDQYEPRMYRVALQVLKSSALAEDAVHDAFLKLIKHFSEIRKISCKELEPFVVIIVKRTALDLLKQEKRLTALEDGWDPPAGSGPEIETAYHRLVELIRSMPDTYREVLELRCVLEWSNKDIARRLSLSENAVAVRLMRGKALLQNKLEQEGYGREGFGI</sequence>
<comment type="caution">
    <text evidence="7">The sequence shown here is derived from an EMBL/GenBank/DDBJ whole genome shotgun (WGS) entry which is preliminary data.</text>
</comment>
<dbReference type="Gene3D" id="1.10.10.10">
    <property type="entry name" value="Winged helix-like DNA-binding domain superfamily/Winged helix DNA-binding domain"/>
    <property type="match status" value="1"/>
</dbReference>
<evidence type="ECO:0000256" key="3">
    <source>
        <dbReference type="ARBA" id="ARBA00023082"/>
    </source>
</evidence>
<dbReference type="PANTHER" id="PTHR43133">
    <property type="entry name" value="RNA POLYMERASE ECF-TYPE SIGMA FACTO"/>
    <property type="match status" value="1"/>
</dbReference>
<keyword evidence="8" id="KW-1185">Reference proteome</keyword>
<keyword evidence="2" id="KW-0805">Transcription regulation</keyword>
<dbReference type="InterPro" id="IPR013325">
    <property type="entry name" value="RNA_pol_sigma_r2"/>
</dbReference>
<evidence type="ECO:0000313" key="7">
    <source>
        <dbReference type="EMBL" id="MCG4528707.1"/>
    </source>
</evidence>
<proteinExistence type="inferred from homology"/>
<dbReference type="Pfam" id="PF08281">
    <property type="entry name" value="Sigma70_r4_2"/>
    <property type="match status" value="1"/>
</dbReference>
<dbReference type="Pfam" id="PF04542">
    <property type="entry name" value="Sigma70_r2"/>
    <property type="match status" value="1"/>
</dbReference>
<dbReference type="InterPro" id="IPR036388">
    <property type="entry name" value="WH-like_DNA-bd_sf"/>
</dbReference>
<dbReference type="RefSeq" id="WP_238074986.1">
    <property type="nucleotide sequence ID" value="NZ_JAKNJB010000041.1"/>
</dbReference>
<dbReference type="SUPFAM" id="SSF88946">
    <property type="entry name" value="Sigma2 domain of RNA polymerase sigma factors"/>
    <property type="match status" value="1"/>
</dbReference>
<evidence type="ECO:0000256" key="2">
    <source>
        <dbReference type="ARBA" id="ARBA00023015"/>
    </source>
</evidence>
<protein>
    <submittedName>
        <fullName evidence="7">RNA polymerase sigma factor</fullName>
    </submittedName>
</protein>
<evidence type="ECO:0000313" key="8">
    <source>
        <dbReference type="Proteomes" id="UP001200313"/>
    </source>
</evidence>
<evidence type="ECO:0000259" key="5">
    <source>
        <dbReference type="Pfam" id="PF04542"/>
    </source>
</evidence>
<keyword evidence="3" id="KW-0731">Sigma factor</keyword>
<feature type="domain" description="RNA polymerase sigma factor 70 region 4 type 2" evidence="6">
    <location>
        <begin position="113"/>
        <end position="164"/>
    </location>
</feature>
<reference evidence="7 8" key="1">
    <citation type="submission" date="2022-01" db="EMBL/GenBank/DDBJ databases">
        <title>Collection of gut derived symbiotic bacterial strains cultured from healthy donors.</title>
        <authorList>
            <person name="Lin H."/>
            <person name="Kohout C."/>
            <person name="Waligurski E."/>
            <person name="Pamer E.G."/>
        </authorList>
    </citation>
    <scope>NUCLEOTIDE SEQUENCE [LARGE SCALE GENOMIC DNA]</scope>
    <source>
        <strain evidence="7 8">DFI.3.7</strain>
    </source>
</reference>
<dbReference type="Proteomes" id="UP001200313">
    <property type="component" value="Unassembled WGS sequence"/>
</dbReference>